<keyword evidence="2" id="KW-1185">Reference proteome</keyword>
<dbReference type="EMBL" id="BFEA01000444">
    <property type="protein sequence ID" value="GBG83582.1"/>
    <property type="molecule type" value="Genomic_DNA"/>
</dbReference>
<name>A0A388LMZ9_CHABU</name>
<organism evidence="1 2">
    <name type="scientific">Chara braunii</name>
    <name type="common">Braun's stonewort</name>
    <dbReference type="NCBI Taxonomy" id="69332"/>
    <lineage>
        <taxon>Eukaryota</taxon>
        <taxon>Viridiplantae</taxon>
        <taxon>Streptophyta</taxon>
        <taxon>Charophyceae</taxon>
        <taxon>Charales</taxon>
        <taxon>Characeae</taxon>
        <taxon>Chara</taxon>
    </lineage>
</organism>
<dbReference type="OrthoDB" id="3186349at2759"/>
<dbReference type="Gramene" id="GBG83582">
    <property type="protein sequence ID" value="GBG83582"/>
    <property type="gene ID" value="CBR_g37300"/>
</dbReference>
<sequence>MVSVSFQTMLQASPRLLKGLRQLLTRKRVEVEEAPKPPEQETEEAEATQGVSNLQRILGDLGDLEKAFADIRLSLPDREGGEVMRAPPGTKLSFHALPVGKLKVLIGTHHTDALVDGGAKITLIRRDFATITGCTVNKEVMGSIRGVGGEIPFAGYVTKCGAYLFGRRFILRINPTNVTGMLRNYKPIDPTVGRWIDFIWQFDYKVERIAGLRNMADGLSRVCITPEGIEDAEPIDAFLEYEGGTLVVDNEMAGAAPTMDQLLIRTLEKGEPAIVVKLREGPVTTFRRREENDSWGAMTGPEQELMAMAFEGGRDAVMTLAETWAKRERQYLVNQAHEEQDTDQKGR</sequence>
<evidence type="ECO:0000313" key="2">
    <source>
        <dbReference type="Proteomes" id="UP000265515"/>
    </source>
</evidence>
<dbReference type="Proteomes" id="UP000265515">
    <property type="component" value="Unassembled WGS sequence"/>
</dbReference>
<dbReference type="SUPFAM" id="SSF50630">
    <property type="entry name" value="Acid proteases"/>
    <property type="match status" value="1"/>
</dbReference>
<proteinExistence type="predicted"/>
<evidence type="ECO:0000313" key="1">
    <source>
        <dbReference type="EMBL" id="GBG83582.1"/>
    </source>
</evidence>
<evidence type="ECO:0008006" key="3">
    <source>
        <dbReference type="Google" id="ProtNLM"/>
    </source>
</evidence>
<dbReference type="AlphaFoldDB" id="A0A388LMZ9"/>
<gene>
    <name evidence="1" type="ORF">CBR_g37300</name>
</gene>
<protein>
    <recommendedName>
        <fullName evidence="3">Peptidase A2 domain-containing protein</fullName>
    </recommendedName>
</protein>
<reference evidence="1 2" key="1">
    <citation type="journal article" date="2018" name="Cell">
        <title>The Chara Genome: Secondary Complexity and Implications for Plant Terrestrialization.</title>
        <authorList>
            <person name="Nishiyama T."/>
            <person name="Sakayama H."/>
            <person name="Vries J.D."/>
            <person name="Buschmann H."/>
            <person name="Saint-Marcoux D."/>
            <person name="Ullrich K.K."/>
            <person name="Haas F.B."/>
            <person name="Vanderstraeten L."/>
            <person name="Becker D."/>
            <person name="Lang D."/>
            <person name="Vosolsobe S."/>
            <person name="Rombauts S."/>
            <person name="Wilhelmsson P.K.I."/>
            <person name="Janitza P."/>
            <person name="Kern R."/>
            <person name="Heyl A."/>
            <person name="Rumpler F."/>
            <person name="Villalobos L.I.A.C."/>
            <person name="Clay J.M."/>
            <person name="Skokan R."/>
            <person name="Toyoda A."/>
            <person name="Suzuki Y."/>
            <person name="Kagoshima H."/>
            <person name="Schijlen E."/>
            <person name="Tajeshwar N."/>
            <person name="Catarino B."/>
            <person name="Hetherington A.J."/>
            <person name="Saltykova A."/>
            <person name="Bonnot C."/>
            <person name="Breuninger H."/>
            <person name="Symeonidi A."/>
            <person name="Radhakrishnan G.V."/>
            <person name="Van Nieuwerburgh F."/>
            <person name="Deforce D."/>
            <person name="Chang C."/>
            <person name="Karol K.G."/>
            <person name="Hedrich R."/>
            <person name="Ulvskov P."/>
            <person name="Glockner G."/>
            <person name="Delwiche C.F."/>
            <person name="Petrasek J."/>
            <person name="Van de Peer Y."/>
            <person name="Friml J."/>
            <person name="Beilby M."/>
            <person name="Dolan L."/>
            <person name="Kohara Y."/>
            <person name="Sugano S."/>
            <person name="Fujiyama A."/>
            <person name="Delaux P.-M."/>
            <person name="Quint M."/>
            <person name="TheiBen G."/>
            <person name="Hagemann M."/>
            <person name="Harholt J."/>
            <person name="Dunand C."/>
            <person name="Zachgo S."/>
            <person name="Langdale J."/>
            <person name="Maumus F."/>
            <person name="Straeten D.V.D."/>
            <person name="Gould S.B."/>
            <person name="Rensing S.A."/>
        </authorList>
    </citation>
    <scope>NUCLEOTIDE SEQUENCE [LARGE SCALE GENOMIC DNA]</scope>
    <source>
        <strain evidence="1 2">S276</strain>
    </source>
</reference>
<dbReference type="InterPro" id="IPR021109">
    <property type="entry name" value="Peptidase_aspartic_dom_sf"/>
</dbReference>
<comment type="caution">
    <text evidence="1">The sequence shown here is derived from an EMBL/GenBank/DDBJ whole genome shotgun (WGS) entry which is preliminary data.</text>
</comment>
<accession>A0A388LMZ9</accession>